<organism evidence="1 2">
    <name type="scientific">Aquitalea magnusonii</name>
    <dbReference type="NCBI Taxonomy" id="332411"/>
    <lineage>
        <taxon>Bacteria</taxon>
        <taxon>Pseudomonadati</taxon>
        <taxon>Pseudomonadota</taxon>
        <taxon>Betaproteobacteria</taxon>
        <taxon>Neisseriales</taxon>
        <taxon>Chromobacteriaceae</taxon>
        <taxon>Aquitalea</taxon>
    </lineage>
</organism>
<reference evidence="2" key="3">
    <citation type="journal article" date="2017" name="Plant Physiol. Biochem.">
        <title>Differential oxidative and antioxidative response of duckweed Lemna minor toward plant growth promoting/inhibiting bacteria.</title>
        <authorList>
            <person name="Ishizawa H."/>
            <person name="Kuroda M."/>
            <person name="Morikawa M."/>
            <person name="Ike M."/>
        </authorList>
    </citation>
    <scope>NUCLEOTIDE SEQUENCE [LARGE SCALE GENOMIC DNA]</scope>
    <source>
        <strain evidence="2">H3</strain>
    </source>
</reference>
<evidence type="ECO:0000313" key="2">
    <source>
        <dbReference type="Proteomes" id="UP000198290"/>
    </source>
</evidence>
<dbReference type="EMBL" id="AP018823">
    <property type="protein sequence ID" value="BBF85237.1"/>
    <property type="molecule type" value="Genomic_DNA"/>
</dbReference>
<proteinExistence type="predicted"/>
<keyword evidence="2" id="KW-1185">Reference proteome</keyword>
<sequence>MSQKSAVILIEKDPPKWVRKTVNQKLPHPAPTKEEAGDIAIELRNRVLARRSVGENYPELSPGQVQTFEKGQIIPAAIKGPAKLYRVVDPTSGGGGTFWVSEETFKQLKSRADWREKLVVWPHWNQNGQYVVYELKPGETVHGWKGPAASQEIDGCPYHLPGGGEQILFYPQGDTFKKTLPNIDPATGEAVSAGGRIDTRVNFKDILGEEVRVGLRDTINDPHIKGPYPTNWGFSDWTAEEAARIVIEIPQHLDKQ</sequence>
<dbReference type="KEGG" id="amah:DLM_1618"/>
<evidence type="ECO:0000313" key="1">
    <source>
        <dbReference type="EMBL" id="BBF85237.1"/>
    </source>
</evidence>
<reference evidence="2" key="1">
    <citation type="journal article" date="2017" name="Biotechnol. Biofuels">
        <title>Evaluation of environmental bacterial communities as a factor affecting the growth of duckweed Lemna minor.</title>
        <authorList>
            <person name="Ishizawa H."/>
            <person name="Kuroda M."/>
            <person name="Morikawa M."/>
            <person name="Ike M."/>
        </authorList>
    </citation>
    <scope>NUCLEOTIDE SEQUENCE [LARGE SCALE GENOMIC DNA]</scope>
    <source>
        <strain evidence="2">H3</strain>
    </source>
</reference>
<accession>A0A3G9GHV6</accession>
<gene>
    <name evidence="1" type="ORF">DLM_1618</name>
</gene>
<reference evidence="1 2" key="2">
    <citation type="journal article" date="2017" name="Genome Announc.">
        <title>Draft genome sequence of Aquitalea magnusonii strain H3, a plant growth-promoting bacterium of duckweed Lemna minor.</title>
        <authorList>
            <person name="Ishizawa H."/>
            <person name="Kuroda M."/>
            <person name="Ike M."/>
        </authorList>
    </citation>
    <scope>NUCLEOTIDE SEQUENCE [LARGE SCALE GENOMIC DNA]</scope>
    <source>
        <strain evidence="1 2">H3</strain>
    </source>
</reference>
<dbReference type="Proteomes" id="UP000198290">
    <property type="component" value="Chromosome"/>
</dbReference>
<dbReference type="AlphaFoldDB" id="A0A3G9GHV6"/>
<name>A0A3G9GHV6_9NEIS</name>
<protein>
    <submittedName>
        <fullName evidence="1">Uncharacterized protein</fullName>
    </submittedName>
</protein>